<dbReference type="KEGG" id="blen:NCTC4824_01061"/>
<accession>A0A2X4VNE9</accession>
<dbReference type="InterPro" id="IPR002878">
    <property type="entry name" value="ChsH2_C"/>
</dbReference>
<dbReference type="Gene3D" id="6.10.30.10">
    <property type="match status" value="1"/>
</dbReference>
<organism evidence="3 4">
    <name type="scientific">Lederbergia lenta</name>
    <name type="common">Bacillus lentus</name>
    <dbReference type="NCBI Taxonomy" id="1467"/>
    <lineage>
        <taxon>Bacteria</taxon>
        <taxon>Bacillati</taxon>
        <taxon>Bacillota</taxon>
        <taxon>Bacilli</taxon>
        <taxon>Bacillales</taxon>
        <taxon>Bacillaceae</taxon>
        <taxon>Lederbergia</taxon>
    </lineage>
</organism>
<dbReference type="InterPro" id="IPR052513">
    <property type="entry name" value="Thioester_dehydratase-like"/>
</dbReference>
<dbReference type="Proteomes" id="UP000249134">
    <property type="component" value="Chromosome 1"/>
</dbReference>
<evidence type="ECO:0000259" key="2">
    <source>
        <dbReference type="Pfam" id="PF12172"/>
    </source>
</evidence>
<dbReference type="Pfam" id="PF01796">
    <property type="entry name" value="OB_ChsH2_C"/>
    <property type="match status" value="1"/>
</dbReference>
<dbReference type="SUPFAM" id="SSF50249">
    <property type="entry name" value="Nucleic acid-binding proteins"/>
    <property type="match status" value="1"/>
</dbReference>
<dbReference type="STRING" id="1348624.GCA_001591545_00157"/>
<protein>
    <submittedName>
        <fullName evidence="3">Predicted nucleic-acid-binding protein containing a Zn-ribbon</fullName>
    </submittedName>
</protein>
<evidence type="ECO:0000259" key="1">
    <source>
        <dbReference type="Pfam" id="PF01796"/>
    </source>
</evidence>
<keyword evidence="4" id="KW-1185">Reference proteome</keyword>
<dbReference type="AlphaFoldDB" id="A0A2X4VNE9"/>
<gene>
    <name evidence="3" type="ORF">NCTC4824_01061</name>
</gene>
<dbReference type="Pfam" id="PF12172">
    <property type="entry name" value="zf-ChsH2"/>
    <property type="match status" value="1"/>
</dbReference>
<name>A0A2X4VNE9_LEDLE</name>
<dbReference type="InterPro" id="IPR012340">
    <property type="entry name" value="NA-bd_OB-fold"/>
</dbReference>
<dbReference type="PANTHER" id="PTHR34075">
    <property type="entry name" value="BLR3430 PROTEIN"/>
    <property type="match status" value="1"/>
</dbReference>
<sequence length="141" mass="16222">MIENYEKLNVPGPTITSVSKPFWDAVAQKEFILQKCIDCHEWVFYPRTICPHCWSDQLEWIPASGKGRLKTWGVVHKPGHPAWSEVAPYVLGIVELDEGPTMMSHLLLDPKRDLHIGLPLEVSFTKCNTVWLPFFKRSSNY</sequence>
<evidence type="ECO:0000313" key="4">
    <source>
        <dbReference type="Proteomes" id="UP000249134"/>
    </source>
</evidence>
<evidence type="ECO:0000313" key="3">
    <source>
        <dbReference type="EMBL" id="SQI53717.1"/>
    </source>
</evidence>
<dbReference type="InterPro" id="IPR022002">
    <property type="entry name" value="ChsH2_Znr"/>
</dbReference>
<proteinExistence type="predicted"/>
<reference evidence="3 4" key="1">
    <citation type="submission" date="2018-06" db="EMBL/GenBank/DDBJ databases">
        <authorList>
            <consortium name="Pathogen Informatics"/>
            <person name="Doyle S."/>
        </authorList>
    </citation>
    <scope>NUCLEOTIDE SEQUENCE [LARGE SCALE GENOMIC DNA]</scope>
    <source>
        <strain evidence="3 4">NCTC4824</strain>
    </source>
</reference>
<feature type="domain" description="ChsH2 C-terminal OB-fold" evidence="1">
    <location>
        <begin position="60"/>
        <end position="124"/>
    </location>
</feature>
<dbReference type="RefSeq" id="WP_066136067.1">
    <property type="nucleotide sequence ID" value="NZ_CBCSGM010000001.1"/>
</dbReference>
<feature type="domain" description="ChsH2 rubredoxin-like zinc ribbon" evidence="2">
    <location>
        <begin position="23"/>
        <end position="59"/>
    </location>
</feature>
<dbReference type="PANTHER" id="PTHR34075:SF5">
    <property type="entry name" value="BLR3430 PROTEIN"/>
    <property type="match status" value="1"/>
</dbReference>
<dbReference type="EMBL" id="LS483476">
    <property type="protein sequence ID" value="SQI53717.1"/>
    <property type="molecule type" value="Genomic_DNA"/>
</dbReference>